<evidence type="ECO:0000313" key="2">
    <source>
        <dbReference type="Proteomes" id="UP000256373"/>
    </source>
</evidence>
<dbReference type="AlphaFoldDB" id="A0A3D8Y911"/>
<gene>
    <name evidence="1" type="ORF">DSL64_16235</name>
</gene>
<dbReference type="SUPFAM" id="SSF54292">
    <property type="entry name" value="2Fe-2S ferredoxin-like"/>
    <property type="match status" value="1"/>
</dbReference>
<reference evidence="1 2" key="1">
    <citation type="submission" date="2018-07" db="EMBL/GenBank/DDBJ databases">
        <title>Dyadobacter roseus sp. nov., isolated from rose rhizosphere soil.</title>
        <authorList>
            <person name="Chen L."/>
        </authorList>
    </citation>
    <scope>NUCLEOTIDE SEQUENCE [LARGE SCALE GENOMIC DNA]</scope>
    <source>
        <strain evidence="1 2">RS19</strain>
    </source>
</reference>
<organism evidence="1 2">
    <name type="scientific">Dyadobacter luteus</name>
    <dbReference type="NCBI Taxonomy" id="2259619"/>
    <lineage>
        <taxon>Bacteria</taxon>
        <taxon>Pseudomonadati</taxon>
        <taxon>Bacteroidota</taxon>
        <taxon>Cytophagia</taxon>
        <taxon>Cytophagales</taxon>
        <taxon>Spirosomataceae</taxon>
        <taxon>Dyadobacter</taxon>
    </lineage>
</organism>
<evidence type="ECO:0000313" key="1">
    <source>
        <dbReference type="EMBL" id="REA59863.1"/>
    </source>
</evidence>
<dbReference type="InterPro" id="IPR012675">
    <property type="entry name" value="Beta-grasp_dom_sf"/>
</dbReference>
<dbReference type="GO" id="GO:0051536">
    <property type="term" value="F:iron-sulfur cluster binding"/>
    <property type="evidence" value="ECO:0007669"/>
    <property type="project" value="InterPro"/>
</dbReference>
<proteinExistence type="predicted"/>
<keyword evidence="2" id="KW-1185">Reference proteome</keyword>
<accession>A0A3D8Y911</accession>
<dbReference type="EMBL" id="QNUL01000013">
    <property type="protein sequence ID" value="REA59863.1"/>
    <property type="molecule type" value="Genomic_DNA"/>
</dbReference>
<dbReference type="Gene3D" id="3.10.20.30">
    <property type="match status" value="1"/>
</dbReference>
<protein>
    <recommendedName>
        <fullName evidence="3">2Fe-2S ferredoxin-type domain-containing protein</fullName>
    </recommendedName>
</protein>
<dbReference type="Proteomes" id="UP000256373">
    <property type="component" value="Unassembled WGS sequence"/>
</dbReference>
<name>A0A3D8Y911_9BACT</name>
<evidence type="ECO:0008006" key="3">
    <source>
        <dbReference type="Google" id="ProtNLM"/>
    </source>
</evidence>
<sequence>MFMETRNINFTLVIGQEEFMIQTSRNQYHSLMTLIADRFNLADFGLCSGMGSCGTCDVEMDGESALGCEITVNDSLANTRIVVDKQLISIY</sequence>
<comment type="caution">
    <text evidence="1">The sequence shown here is derived from an EMBL/GenBank/DDBJ whole genome shotgun (WGS) entry which is preliminary data.</text>
</comment>
<dbReference type="InterPro" id="IPR036010">
    <property type="entry name" value="2Fe-2S_ferredoxin-like_sf"/>
</dbReference>